<gene>
    <name evidence="1" type="ORF">OUZ56_024812</name>
</gene>
<proteinExistence type="predicted"/>
<keyword evidence="2" id="KW-1185">Reference proteome</keyword>
<dbReference type="Proteomes" id="UP001234178">
    <property type="component" value="Unassembled WGS sequence"/>
</dbReference>
<evidence type="ECO:0000313" key="1">
    <source>
        <dbReference type="EMBL" id="KAK4012571.1"/>
    </source>
</evidence>
<evidence type="ECO:0000313" key="2">
    <source>
        <dbReference type="Proteomes" id="UP001234178"/>
    </source>
</evidence>
<comment type="caution">
    <text evidence="1">The sequence shown here is derived from an EMBL/GenBank/DDBJ whole genome shotgun (WGS) entry which is preliminary data.</text>
</comment>
<dbReference type="EMBL" id="JAOYFB010000004">
    <property type="protein sequence ID" value="KAK4012571.1"/>
    <property type="molecule type" value="Genomic_DNA"/>
</dbReference>
<name>A0ABQ9ZI36_9CRUS</name>
<organism evidence="1 2">
    <name type="scientific">Daphnia magna</name>
    <dbReference type="NCBI Taxonomy" id="35525"/>
    <lineage>
        <taxon>Eukaryota</taxon>
        <taxon>Metazoa</taxon>
        <taxon>Ecdysozoa</taxon>
        <taxon>Arthropoda</taxon>
        <taxon>Crustacea</taxon>
        <taxon>Branchiopoda</taxon>
        <taxon>Diplostraca</taxon>
        <taxon>Cladocera</taxon>
        <taxon>Anomopoda</taxon>
        <taxon>Daphniidae</taxon>
        <taxon>Daphnia</taxon>
    </lineage>
</organism>
<reference evidence="1 2" key="1">
    <citation type="journal article" date="2023" name="Nucleic Acids Res.">
        <title>The hologenome of Daphnia magna reveals possible DNA methylation and microbiome-mediated evolution of the host genome.</title>
        <authorList>
            <person name="Chaturvedi A."/>
            <person name="Li X."/>
            <person name="Dhandapani V."/>
            <person name="Marshall H."/>
            <person name="Kissane S."/>
            <person name="Cuenca-Cambronero M."/>
            <person name="Asole G."/>
            <person name="Calvet F."/>
            <person name="Ruiz-Romero M."/>
            <person name="Marangio P."/>
            <person name="Guigo R."/>
            <person name="Rago D."/>
            <person name="Mirbahai L."/>
            <person name="Eastwood N."/>
            <person name="Colbourne J.K."/>
            <person name="Zhou J."/>
            <person name="Mallon E."/>
            <person name="Orsini L."/>
        </authorList>
    </citation>
    <scope>NUCLEOTIDE SEQUENCE [LARGE SCALE GENOMIC DNA]</scope>
    <source>
        <strain evidence="1">LRV0_1</strain>
    </source>
</reference>
<accession>A0ABQ9ZI36</accession>
<sequence length="82" mass="9446">MDFYASCKSHKEESKCWNFISNETPKIGELLDRLPLHLMLRGESIDELVANLDTVQFVKSSSSSYIDHNNETHRFLLPFLAS</sequence>
<protein>
    <submittedName>
        <fullName evidence="1">Uncharacterized protein</fullName>
    </submittedName>
</protein>